<dbReference type="InterPro" id="IPR051677">
    <property type="entry name" value="AfsR-DnrI-RedD_regulator"/>
</dbReference>
<dbReference type="Gene3D" id="3.40.50.300">
    <property type="entry name" value="P-loop containing nucleotide triphosphate hydrolases"/>
    <property type="match status" value="1"/>
</dbReference>
<dbReference type="Gene3D" id="1.10.10.10">
    <property type="entry name" value="Winged helix-like DNA-binding domain superfamily/Winged helix DNA-binding domain"/>
    <property type="match status" value="1"/>
</dbReference>
<dbReference type="EMBL" id="CP127295">
    <property type="protein sequence ID" value="WIY00823.1"/>
    <property type="molecule type" value="Genomic_DNA"/>
</dbReference>
<dbReference type="PRINTS" id="PR00364">
    <property type="entry name" value="DISEASERSIST"/>
</dbReference>
<dbReference type="InterPro" id="IPR001867">
    <property type="entry name" value="OmpR/PhoB-type_DNA-bd"/>
</dbReference>
<keyword evidence="2" id="KW-0805">Transcription regulation</keyword>
<reference evidence="7 8" key="1">
    <citation type="submission" date="2023-06" db="EMBL/GenBank/DDBJ databases">
        <authorList>
            <person name="Oyuntsetseg B."/>
            <person name="Kim S.B."/>
        </authorList>
    </citation>
    <scope>NUCLEOTIDE SEQUENCE [LARGE SCALE GENOMIC DNA]</scope>
    <source>
        <strain evidence="7 8">4-36</strain>
    </source>
</reference>
<dbReference type="SUPFAM" id="SSF52540">
    <property type="entry name" value="P-loop containing nucleoside triphosphate hydrolases"/>
    <property type="match status" value="1"/>
</dbReference>
<dbReference type="InterPro" id="IPR011990">
    <property type="entry name" value="TPR-like_helical_dom_sf"/>
</dbReference>
<evidence type="ECO:0000256" key="1">
    <source>
        <dbReference type="ARBA" id="ARBA00005820"/>
    </source>
</evidence>
<dbReference type="PANTHER" id="PTHR35807:SF1">
    <property type="entry name" value="TRANSCRIPTIONAL REGULATOR REDD"/>
    <property type="match status" value="1"/>
</dbReference>
<evidence type="ECO:0000256" key="3">
    <source>
        <dbReference type="ARBA" id="ARBA00023125"/>
    </source>
</evidence>
<dbReference type="InterPro" id="IPR027417">
    <property type="entry name" value="P-loop_NTPase"/>
</dbReference>
<dbReference type="SMART" id="SM01043">
    <property type="entry name" value="BTAD"/>
    <property type="match status" value="1"/>
</dbReference>
<accession>A0A9Y2JLR8</accession>
<name>A0A9Y2JLR8_9PSEU</name>
<dbReference type="GO" id="GO:0043531">
    <property type="term" value="F:ADP binding"/>
    <property type="evidence" value="ECO:0007669"/>
    <property type="project" value="InterPro"/>
</dbReference>
<dbReference type="GO" id="GO:0006355">
    <property type="term" value="P:regulation of DNA-templated transcription"/>
    <property type="evidence" value="ECO:0007669"/>
    <property type="project" value="InterPro"/>
</dbReference>
<dbReference type="SMART" id="SM00862">
    <property type="entry name" value="Trans_reg_C"/>
    <property type="match status" value="1"/>
</dbReference>
<dbReference type="GO" id="GO:0000160">
    <property type="term" value="P:phosphorelay signal transduction system"/>
    <property type="evidence" value="ECO:0007669"/>
    <property type="project" value="InterPro"/>
</dbReference>
<evidence type="ECO:0000256" key="2">
    <source>
        <dbReference type="ARBA" id="ARBA00023015"/>
    </source>
</evidence>
<dbReference type="SUPFAM" id="SSF46894">
    <property type="entry name" value="C-terminal effector domain of the bipartite response regulators"/>
    <property type="match status" value="1"/>
</dbReference>
<dbReference type="GO" id="GO:0003677">
    <property type="term" value="F:DNA binding"/>
    <property type="evidence" value="ECO:0007669"/>
    <property type="project" value="UniProtKB-UniRule"/>
</dbReference>
<dbReference type="Gene3D" id="1.25.40.10">
    <property type="entry name" value="Tetratricopeptide repeat domain"/>
    <property type="match status" value="2"/>
</dbReference>
<evidence type="ECO:0000259" key="6">
    <source>
        <dbReference type="PROSITE" id="PS51755"/>
    </source>
</evidence>
<keyword evidence="3 5" id="KW-0238">DNA-binding</keyword>
<dbReference type="KEGG" id="amog:QRX60_43345"/>
<feature type="domain" description="OmpR/PhoB-type" evidence="6">
    <location>
        <begin position="10"/>
        <end position="113"/>
    </location>
</feature>
<evidence type="ECO:0000313" key="8">
    <source>
        <dbReference type="Proteomes" id="UP001239397"/>
    </source>
</evidence>
<dbReference type="SUPFAM" id="SSF48452">
    <property type="entry name" value="TPR-like"/>
    <property type="match status" value="2"/>
</dbReference>
<gene>
    <name evidence="7" type="ORF">QRX60_43345</name>
</gene>
<dbReference type="PROSITE" id="PS51755">
    <property type="entry name" value="OMPR_PHOB"/>
    <property type="match status" value="1"/>
</dbReference>
<dbReference type="Pfam" id="PF03704">
    <property type="entry name" value="BTAD"/>
    <property type="match status" value="1"/>
</dbReference>
<dbReference type="InterPro" id="IPR005158">
    <property type="entry name" value="BTAD"/>
</dbReference>
<proteinExistence type="inferred from homology"/>
<evidence type="ECO:0000256" key="5">
    <source>
        <dbReference type="PROSITE-ProRule" id="PRU01091"/>
    </source>
</evidence>
<dbReference type="RefSeq" id="WP_285997285.1">
    <property type="nucleotide sequence ID" value="NZ_CP127295.1"/>
</dbReference>
<comment type="similarity">
    <text evidence="1">Belongs to the AfsR/DnrI/RedD regulatory family.</text>
</comment>
<evidence type="ECO:0000313" key="7">
    <source>
        <dbReference type="EMBL" id="WIY00823.1"/>
    </source>
</evidence>
<dbReference type="CDD" id="cd15831">
    <property type="entry name" value="BTAD"/>
    <property type="match status" value="1"/>
</dbReference>
<protein>
    <submittedName>
        <fullName evidence="7">BTAD domain-containing putative transcriptional regulator</fullName>
    </submittedName>
</protein>
<dbReference type="AlphaFoldDB" id="A0A9Y2JLR8"/>
<organism evidence="7 8">
    <name type="scientific">Amycolatopsis mongoliensis</name>
    <dbReference type="NCBI Taxonomy" id="715475"/>
    <lineage>
        <taxon>Bacteria</taxon>
        <taxon>Bacillati</taxon>
        <taxon>Actinomycetota</taxon>
        <taxon>Actinomycetes</taxon>
        <taxon>Pseudonocardiales</taxon>
        <taxon>Pseudonocardiaceae</taxon>
        <taxon>Amycolatopsis</taxon>
    </lineage>
</organism>
<dbReference type="InterPro" id="IPR016032">
    <property type="entry name" value="Sig_transdc_resp-reg_C-effctor"/>
</dbReference>
<dbReference type="InterPro" id="IPR036388">
    <property type="entry name" value="WH-like_DNA-bd_sf"/>
</dbReference>
<keyword evidence="8" id="KW-1185">Reference proteome</keyword>
<dbReference type="Proteomes" id="UP001239397">
    <property type="component" value="Chromosome"/>
</dbReference>
<dbReference type="PANTHER" id="PTHR35807">
    <property type="entry name" value="TRANSCRIPTIONAL REGULATOR REDD-RELATED"/>
    <property type="match status" value="1"/>
</dbReference>
<sequence>MRTDTLGGRPTALTAADSGLLEATVLGPVGARVRGTSIPVKGRLGRTVLAALALACRRPVSVERLIDALWGEQPPATARTQVHIQVSKLRASLDRAGAAGAVVTVSDGYLLDCVVDVDEVRRLLVTAGTAGDPADAAGVLRSALDRWTGTPLGGVSAHLARVELPRLDELRMCLVEEWIDAEIACGRAARLLPELAALVQAHPLREGLHRRRMLALHRAGRRADALAAFQEARRVLRDELGMDPPRELLALEAEILSVETLPAATVVPAQLPPRTSGFAGRDAESAAVRAAVTRRTDAPPLVLVTGMPGIGKTALAVHAGAASVHAHPDGQLYADLRGADARPAAPHEVLAGFLRALGVPARSMPATAEERTAEFRSRTAGKRVLVVLDNAASARQIEPLLAADPGCATIVTSRSVLPEVESAVRVPLAPLPDQVAETVLANVAGAARLDEGDGTVATVLEACGGVPLALRIAGAQLAAYPKLSVAELAARLSDESRRMRELVVGQRSVRDSLDTSFRLLDRDARAAMLALAAIGAPTFTGWPLAPVLDVPLSRTGEVLAHLCAMNLLDQAGPGRDGVPRYRMHDLVRAYCRTVGPSLDAGVLDRLTGWAVALTRHAHEAILGAPAGYTVLAETAAPLDRDVAGRVVQEPLPWLGADVDVLLAVFGLAVRGGRPRPAAALLLVLRAPLVRLDLFDHGARAAARLANIAGADPVVRVTAALVKATARMHRSRYADVVALLTEVPVREVDHALRAEVLTKLGDAYERCRDWHRAITAMREAVVCFRKSGNLAGMSGCHATLAALYRDHLGDLGAARAHGMKALRLADAAGDWKGRAQVRLVVLRTALACGDPAAAVGLAEQARCLAEQNGDLIGQTWCLTAEADARRAKGDLSAARRSADRALGLARRSRRPDAESAALLALASIELAAGEPAAARRAAQASLLLQDRFDSPVERAGVEKVLAEIEDQLPSGAGR</sequence>
<feature type="DNA-binding region" description="OmpR/PhoB-type" evidence="5">
    <location>
        <begin position="10"/>
        <end position="113"/>
    </location>
</feature>
<evidence type="ECO:0000256" key="4">
    <source>
        <dbReference type="ARBA" id="ARBA00023163"/>
    </source>
</evidence>
<keyword evidence="4" id="KW-0804">Transcription</keyword>
<dbReference type="Pfam" id="PF00486">
    <property type="entry name" value="Trans_reg_C"/>
    <property type="match status" value="1"/>
</dbReference>